<dbReference type="Proteomes" id="UP001628091">
    <property type="component" value="Unassembled WGS sequence"/>
</dbReference>
<dbReference type="EMBL" id="BAAFZP010000001">
    <property type="protein sequence ID" value="GAB1581441.1"/>
    <property type="molecule type" value="Genomic_DNA"/>
</dbReference>
<accession>A0ABQ0GXN8</accession>
<protein>
    <recommendedName>
        <fullName evidence="2">site-specific DNA-methyltransferase (adenine-specific)</fullName>
        <ecNumber evidence="2">2.1.1.72</ecNumber>
    </recommendedName>
</protein>
<dbReference type="EC" id="2.1.1.72" evidence="2"/>
<organism evidence="7 8">
    <name type="scientific">Phyllobacterium phragmitis</name>
    <dbReference type="NCBI Taxonomy" id="2670329"/>
    <lineage>
        <taxon>Bacteria</taxon>
        <taxon>Pseudomonadati</taxon>
        <taxon>Pseudomonadota</taxon>
        <taxon>Alphaproteobacteria</taxon>
        <taxon>Hyphomicrobiales</taxon>
        <taxon>Phyllobacteriaceae</taxon>
        <taxon>Phyllobacterium</taxon>
    </lineage>
</organism>
<dbReference type="InterPro" id="IPR029063">
    <property type="entry name" value="SAM-dependent_MTases_sf"/>
</dbReference>
<dbReference type="PANTHER" id="PTHR30481">
    <property type="entry name" value="DNA ADENINE METHYLASE"/>
    <property type="match status" value="1"/>
</dbReference>
<keyword evidence="5" id="KW-0949">S-adenosyl-L-methionine</keyword>
<evidence type="ECO:0000256" key="1">
    <source>
        <dbReference type="ARBA" id="ARBA00006594"/>
    </source>
</evidence>
<evidence type="ECO:0000256" key="5">
    <source>
        <dbReference type="ARBA" id="ARBA00022691"/>
    </source>
</evidence>
<reference evidence="7 8" key="1">
    <citation type="submission" date="2024-10" db="EMBL/GenBank/DDBJ databases">
        <title>Isolation, draft genome sequencing and identification of Phyllobacterium sp. NSA23, isolated from leaf soil.</title>
        <authorList>
            <person name="Akita H."/>
        </authorList>
    </citation>
    <scope>NUCLEOTIDE SEQUENCE [LARGE SCALE GENOMIC DNA]</scope>
    <source>
        <strain evidence="7 8">NSA23</strain>
    </source>
</reference>
<sequence length="152" mass="16798">MLTSPLRYPGGKAKLFEYLVAVIRENSLYGSTYCEPYAGGAGLALKLLTAGFVRQIALNDIDPSIFAFWRSVLFATDELCSLIETTPITIEEWHHQKSIWRDQDTSDLLKLGFATFFLNRANRSGIIDGAGPIGGYGQMVFGGWMHALISCN</sequence>
<comment type="caution">
    <text evidence="7">The sequence shown here is derived from an EMBL/GenBank/DDBJ whole genome shotgun (WGS) entry which is preliminary data.</text>
</comment>
<gene>
    <name evidence="7" type="ORF">PPNSA23_13840</name>
</gene>
<dbReference type="Gene3D" id="1.10.1020.10">
    <property type="entry name" value="Adenine-specific Methyltransferase, Domain 2"/>
    <property type="match status" value="1"/>
</dbReference>
<name>A0ABQ0GXN8_9HYPH</name>
<dbReference type="InterPro" id="IPR023095">
    <property type="entry name" value="Ade_MeTrfase_dom_2"/>
</dbReference>
<dbReference type="InterPro" id="IPR012327">
    <property type="entry name" value="MeTrfase_D12"/>
</dbReference>
<dbReference type="RefSeq" id="WP_407864271.1">
    <property type="nucleotide sequence ID" value="NZ_BAAFZP010000001.1"/>
</dbReference>
<dbReference type="PANTHER" id="PTHR30481:SF2">
    <property type="entry name" value="SITE-SPECIFIC DNA-METHYLTRANSFERASE (ADENINE-SPECIFIC)"/>
    <property type="match status" value="1"/>
</dbReference>
<keyword evidence="4" id="KW-0808">Transferase</keyword>
<evidence type="ECO:0000256" key="4">
    <source>
        <dbReference type="ARBA" id="ARBA00022679"/>
    </source>
</evidence>
<dbReference type="SUPFAM" id="SSF53335">
    <property type="entry name" value="S-adenosyl-L-methionine-dependent methyltransferases"/>
    <property type="match status" value="1"/>
</dbReference>
<comment type="similarity">
    <text evidence="1">Belongs to the N(4)/N(6)-methyltransferase family.</text>
</comment>
<comment type="catalytic activity">
    <reaction evidence="6">
        <text>a 2'-deoxyadenosine in DNA + S-adenosyl-L-methionine = an N(6)-methyl-2'-deoxyadenosine in DNA + S-adenosyl-L-homocysteine + H(+)</text>
        <dbReference type="Rhea" id="RHEA:15197"/>
        <dbReference type="Rhea" id="RHEA-COMP:12418"/>
        <dbReference type="Rhea" id="RHEA-COMP:12419"/>
        <dbReference type="ChEBI" id="CHEBI:15378"/>
        <dbReference type="ChEBI" id="CHEBI:57856"/>
        <dbReference type="ChEBI" id="CHEBI:59789"/>
        <dbReference type="ChEBI" id="CHEBI:90615"/>
        <dbReference type="ChEBI" id="CHEBI:90616"/>
        <dbReference type="EC" id="2.1.1.72"/>
    </reaction>
</comment>
<evidence type="ECO:0000256" key="2">
    <source>
        <dbReference type="ARBA" id="ARBA00011900"/>
    </source>
</evidence>
<dbReference type="Gene3D" id="3.40.50.150">
    <property type="entry name" value="Vaccinia Virus protein VP39"/>
    <property type="match status" value="1"/>
</dbReference>
<evidence type="ECO:0000256" key="3">
    <source>
        <dbReference type="ARBA" id="ARBA00022603"/>
    </source>
</evidence>
<evidence type="ECO:0000313" key="8">
    <source>
        <dbReference type="Proteomes" id="UP001628091"/>
    </source>
</evidence>
<proteinExistence type="inferred from homology"/>
<keyword evidence="8" id="KW-1185">Reference proteome</keyword>
<evidence type="ECO:0000256" key="6">
    <source>
        <dbReference type="ARBA" id="ARBA00047942"/>
    </source>
</evidence>
<keyword evidence="3" id="KW-0489">Methyltransferase</keyword>
<dbReference type="PRINTS" id="PR00505">
    <property type="entry name" value="D12N6MTFRASE"/>
</dbReference>
<dbReference type="Pfam" id="PF02086">
    <property type="entry name" value="MethyltransfD12"/>
    <property type="match status" value="1"/>
</dbReference>
<evidence type="ECO:0000313" key="7">
    <source>
        <dbReference type="EMBL" id="GAB1581441.1"/>
    </source>
</evidence>